<evidence type="ECO:0000313" key="2">
    <source>
        <dbReference type="EMBL" id="MCL7048365.1"/>
    </source>
</evidence>
<comment type="caution">
    <text evidence="1">The sequence shown here is derived from an EMBL/GenBank/DDBJ whole genome shotgun (WGS) entry which is preliminary data.</text>
</comment>
<reference evidence="1" key="1">
    <citation type="submission" date="2022-03" db="EMBL/GenBank/DDBJ databases">
        <title>A functionally conserved STORR gene fusion in Papaver species that diverged 16.8 million years ago.</title>
        <authorList>
            <person name="Catania T."/>
        </authorList>
    </citation>
    <scope>NUCLEOTIDE SEQUENCE</scope>
    <source>
        <strain evidence="1">S-191538</strain>
    </source>
</reference>
<dbReference type="AlphaFoldDB" id="A0AA41S8A7"/>
<evidence type="ECO:0000313" key="3">
    <source>
        <dbReference type="Proteomes" id="UP001177140"/>
    </source>
</evidence>
<accession>A0AA41S8A7</accession>
<sequence length="132" mass="15159">MTTIRRLCCNDLLDITDTTIHLDMPSLSFHMGSMALFPEYCLVVEGPGNRIRGFICAYNWGEGEGKHCEIADLIHIDENIAEMLVQALEVKADKIQKVYYVKMEVHDQQSIDLFKSLIFQLDVLYSEIVMRT</sequence>
<dbReference type="EMBL" id="JAJJMA010151409">
    <property type="protein sequence ID" value="MCL7034927.1"/>
    <property type="molecule type" value="Genomic_DNA"/>
</dbReference>
<evidence type="ECO:0000313" key="1">
    <source>
        <dbReference type="EMBL" id="MCL7034927.1"/>
    </source>
</evidence>
<dbReference type="EMBL" id="JAJJMA010303812">
    <property type="protein sequence ID" value="MCL7048365.1"/>
    <property type="molecule type" value="Genomic_DNA"/>
</dbReference>
<proteinExistence type="predicted"/>
<dbReference type="Gene3D" id="3.40.630.30">
    <property type="match status" value="1"/>
</dbReference>
<dbReference type="InterPro" id="IPR016181">
    <property type="entry name" value="Acyl_CoA_acyltransferase"/>
</dbReference>
<dbReference type="Proteomes" id="UP001177140">
    <property type="component" value="Unassembled WGS sequence"/>
</dbReference>
<dbReference type="SUPFAM" id="SSF55729">
    <property type="entry name" value="Acyl-CoA N-acyltransferases (Nat)"/>
    <property type="match status" value="1"/>
</dbReference>
<organism evidence="1 3">
    <name type="scientific">Papaver nudicaule</name>
    <name type="common">Iceland poppy</name>
    <dbReference type="NCBI Taxonomy" id="74823"/>
    <lineage>
        <taxon>Eukaryota</taxon>
        <taxon>Viridiplantae</taxon>
        <taxon>Streptophyta</taxon>
        <taxon>Embryophyta</taxon>
        <taxon>Tracheophyta</taxon>
        <taxon>Spermatophyta</taxon>
        <taxon>Magnoliopsida</taxon>
        <taxon>Ranunculales</taxon>
        <taxon>Papaveraceae</taxon>
        <taxon>Papaveroideae</taxon>
        <taxon>Papaver</taxon>
    </lineage>
</organism>
<gene>
    <name evidence="2" type="ORF">MKW94_004415</name>
    <name evidence="1" type="ORF">MKW94_012286</name>
</gene>
<name>A0AA41S8A7_PAPNU</name>
<protein>
    <submittedName>
        <fullName evidence="1">Uncharacterized protein</fullName>
    </submittedName>
</protein>
<keyword evidence="3" id="KW-1185">Reference proteome</keyword>